<dbReference type="EMBL" id="CP000505">
    <property type="protein sequence ID" value="ABL78567.1"/>
    <property type="molecule type" value="Genomic_DNA"/>
</dbReference>
<feature type="domain" description="NAD-dependent epimerase/dehydratase" evidence="2">
    <location>
        <begin position="7"/>
        <end position="238"/>
    </location>
</feature>
<dbReference type="KEGG" id="tpe:Tpen_1169"/>
<dbReference type="SUPFAM" id="SSF51735">
    <property type="entry name" value="NAD(P)-binding Rossmann-fold domains"/>
    <property type="match status" value="1"/>
</dbReference>
<keyword evidence="4" id="KW-1185">Reference proteome</keyword>
<gene>
    <name evidence="3" type="ordered locus">Tpen_1169</name>
</gene>
<dbReference type="eggNOG" id="arCOG01369">
    <property type="taxonomic scope" value="Archaea"/>
</dbReference>
<dbReference type="CDD" id="cd05234">
    <property type="entry name" value="UDP_G4E_2_SDR_e"/>
    <property type="match status" value="1"/>
</dbReference>
<dbReference type="Gene3D" id="3.40.50.720">
    <property type="entry name" value="NAD(P)-binding Rossmann-like Domain"/>
    <property type="match status" value="1"/>
</dbReference>
<dbReference type="InterPro" id="IPR036291">
    <property type="entry name" value="NAD(P)-bd_dom_sf"/>
</dbReference>
<dbReference type="STRING" id="368408.Tpen_1169"/>
<dbReference type="EnsemblBacteria" id="ABL78567">
    <property type="protein sequence ID" value="ABL78567"/>
    <property type="gene ID" value="Tpen_1169"/>
</dbReference>
<comment type="similarity">
    <text evidence="1">Belongs to the NAD(P)-dependent epimerase/dehydratase family.</text>
</comment>
<evidence type="ECO:0000259" key="2">
    <source>
        <dbReference type="Pfam" id="PF01370"/>
    </source>
</evidence>
<accession>A1RZD7</accession>
<evidence type="ECO:0000313" key="3">
    <source>
        <dbReference type="EMBL" id="ABL78567.1"/>
    </source>
</evidence>
<organism evidence="3 4">
    <name type="scientific">Thermofilum pendens (strain DSM 2475 / Hrk 5)</name>
    <dbReference type="NCBI Taxonomy" id="368408"/>
    <lineage>
        <taxon>Archaea</taxon>
        <taxon>Thermoproteota</taxon>
        <taxon>Thermoprotei</taxon>
        <taxon>Thermofilales</taxon>
        <taxon>Thermofilaceae</taxon>
        <taxon>Thermofilum</taxon>
    </lineage>
</organism>
<dbReference type="PANTHER" id="PTHR43000">
    <property type="entry name" value="DTDP-D-GLUCOSE 4,6-DEHYDRATASE-RELATED"/>
    <property type="match status" value="1"/>
</dbReference>
<name>A1RZD7_THEPD</name>
<evidence type="ECO:0000313" key="4">
    <source>
        <dbReference type="Proteomes" id="UP000000641"/>
    </source>
</evidence>
<dbReference type="AlphaFoldDB" id="A1RZD7"/>
<dbReference type="InterPro" id="IPR001509">
    <property type="entry name" value="Epimerase_deHydtase"/>
</dbReference>
<sequence length="315" mass="34425">MARSVRVLVTGGAGFIGSHLVERLVARGYEVVVLDNLSSGSLENLRSVLGDVEFVRGDVRSREDVEKALRGVDAVFHFAANPEVRVGDPREHFEHNVFATFNVLEAMRRLGVSDIVFASSSTVYGDAEKLPTPEDYGPLKPISVYGASKLACEALISSYTHTFGFKGVALRYANVVGPRATRGVVKDFVRKLRENPRVLEILGDGTQRKSYVWIEDAVEATLLAWERTGEGFEAYNVGSEDAITVREVADIVVSAMGLSNVEYRFTGGVMGGRGWVGDVKNMHLDIGKLKKLGWSPRYTSRDAVRLATLEAIKGG</sequence>
<dbReference type="Proteomes" id="UP000000641">
    <property type="component" value="Chromosome"/>
</dbReference>
<dbReference type="Pfam" id="PF01370">
    <property type="entry name" value="Epimerase"/>
    <property type="match status" value="1"/>
</dbReference>
<dbReference type="Gene3D" id="3.90.25.10">
    <property type="entry name" value="UDP-galactose 4-epimerase, domain 1"/>
    <property type="match status" value="1"/>
</dbReference>
<proteinExistence type="inferred from homology"/>
<dbReference type="HOGENOM" id="CLU_007383_1_7_2"/>
<protein>
    <submittedName>
        <fullName evidence="3">NAD-dependent epimerase/dehydratase</fullName>
    </submittedName>
</protein>
<evidence type="ECO:0000256" key="1">
    <source>
        <dbReference type="ARBA" id="ARBA00007637"/>
    </source>
</evidence>
<reference evidence="4" key="1">
    <citation type="journal article" date="2008" name="J. Bacteriol.">
        <title>Genome sequence of Thermofilum pendens reveals an exceptional loss of biosynthetic pathways without genome reduction.</title>
        <authorList>
            <person name="Anderson I."/>
            <person name="Rodriguez J."/>
            <person name="Susanti D."/>
            <person name="Porat I."/>
            <person name="Reich C."/>
            <person name="Ulrich L.E."/>
            <person name="Elkins J.G."/>
            <person name="Mavromatis K."/>
            <person name="Lykidis A."/>
            <person name="Kim E."/>
            <person name="Thompson L.S."/>
            <person name="Nolan M."/>
            <person name="Land M."/>
            <person name="Copeland A."/>
            <person name="Lapidus A."/>
            <person name="Lucas S."/>
            <person name="Detter C."/>
            <person name="Zhulin I.B."/>
            <person name="Olsen G.J."/>
            <person name="Whitman W."/>
            <person name="Mukhopadhyay B."/>
            <person name="Bristow J."/>
            <person name="Kyrpides N."/>
        </authorList>
    </citation>
    <scope>NUCLEOTIDE SEQUENCE [LARGE SCALE GENOMIC DNA]</scope>
    <source>
        <strain evidence="4">DSM 2475 / Hrk 5</strain>
    </source>
</reference>